<protein>
    <recommendedName>
        <fullName evidence="4">DUF3060 domain-containing protein</fullName>
    </recommendedName>
</protein>
<comment type="caution">
    <text evidence="2">The sequence shown here is derived from an EMBL/GenBank/DDBJ whole genome shotgun (WGS) entry which is preliminary data.</text>
</comment>
<name>A0A1V3BVW3_9ACTN</name>
<keyword evidence="1" id="KW-0732">Signal</keyword>
<sequence>MRLATSTAALLAASTLLLTGCSVGIPGTDQEVNVDPDGVSVGSEDGEVTAESDGDVSVGNGDGDVTLDEGGGVSVDSETGDLTIAAVEGSVTEDCGGENVNITASNADITLNGKCGEVSVLGSGLTVHVGSADSIHVAGADNTVHHAEGEPAVTDIGVNNTVSAGGDATV</sequence>
<dbReference type="Proteomes" id="UP000189004">
    <property type="component" value="Unassembled WGS sequence"/>
</dbReference>
<dbReference type="STRING" id="501010.NOSIN_00560"/>
<evidence type="ECO:0000256" key="1">
    <source>
        <dbReference type="SAM" id="SignalP"/>
    </source>
</evidence>
<dbReference type="RefSeq" id="WP_077688855.1">
    <property type="nucleotide sequence ID" value="NZ_MCOK01000001.1"/>
</dbReference>
<dbReference type="PROSITE" id="PS51257">
    <property type="entry name" value="PROKAR_LIPOPROTEIN"/>
    <property type="match status" value="1"/>
</dbReference>
<accession>A0A1V3BVW3</accession>
<dbReference type="Pfam" id="PF11259">
    <property type="entry name" value="DUF3060"/>
    <property type="match status" value="1"/>
</dbReference>
<feature type="chain" id="PRO_5012663130" description="DUF3060 domain-containing protein" evidence="1">
    <location>
        <begin position="25"/>
        <end position="170"/>
    </location>
</feature>
<evidence type="ECO:0000313" key="3">
    <source>
        <dbReference type="Proteomes" id="UP000189004"/>
    </source>
</evidence>
<dbReference type="OrthoDB" id="3429166at2"/>
<dbReference type="AlphaFoldDB" id="A0A1V3BVW3"/>
<reference evidence="3" key="1">
    <citation type="submission" date="2016-08" db="EMBL/GenBank/DDBJ databases">
        <authorList>
            <person name="Tokovenko B."/>
            <person name="Kalinowski J."/>
        </authorList>
    </citation>
    <scope>NUCLEOTIDE SEQUENCE [LARGE SCALE GENOMIC DNA]</scope>
    <source>
        <strain evidence="3">UTMC102</strain>
    </source>
</reference>
<dbReference type="InterPro" id="IPR021417">
    <property type="entry name" value="DUF3060"/>
</dbReference>
<evidence type="ECO:0008006" key="4">
    <source>
        <dbReference type="Google" id="ProtNLM"/>
    </source>
</evidence>
<organism evidence="2 3">
    <name type="scientific">Nocardiopsis sinuspersici</name>
    <dbReference type="NCBI Taxonomy" id="501010"/>
    <lineage>
        <taxon>Bacteria</taxon>
        <taxon>Bacillati</taxon>
        <taxon>Actinomycetota</taxon>
        <taxon>Actinomycetes</taxon>
        <taxon>Streptosporangiales</taxon>
        <taxon>Nocardiopsidaceae</taxon>
        <taxon>Nocardiopsis</taxon>
    </lineage>
</organism>
<evidence type="ECO:0000313" key="2">
    <source>
        <dbReference type="EMBL" id="OOC52512.1"/>
    </source>
</evidence>
<dbReference type="EMBL" id="MCOK01000001">
    <property type="protein sequence ID" value="OOC52512.1"/>
    <property type="molecule type" value="Genomic_DNA"/>
</dbReference>
<feature type="signal peptide" evidence="1">
    <location>
        <begin position="1"/>
        <end position="24"/>
    </location>
</feature>
<keyword evidence="3" id="KW-1185">Reference proteome</keyword>
<gene>
    <name evidence="2" type="ORF">NOSIN_00560</name>
</gene>
<proteinExistence type="predicted"/>